<dbReference type="PANTHER" id="PTHR28642">
    <property type="entry name" value="MEIOSIS 1 ARREST PROTEIN"/>
    <property type="match status" value="1"/>
</dbReference>
<protein>
    <submittedName>
        <fullName evidence="2">Uncharacterized protein</fullName>
    </submittedName>
</protein>
<reference evidence="2" key="1">
    <citation type="submission" date="2025-08" db="UniProtKB">
        <authorList>
            <consortium name="Ensembl"/>
        </authorList>
    </citation>
    <scope>IDENTIFICATION</scope>
</reference>
<dbReference type="Proteomes" id="UP000694393">
    <property type="component" value="Unplaced"/>
</dbReference>
<dbReference type="PANTHER" id="PTHR28642:SF1">
    <property type="entry name" value="MEIOSIS 1 ARREST PROTEIN"/>
    <property type="match status" value="1"/>
</dbReference>
<feature type="region of interest" description="Disordered" evidence="1">
    <location>
        <begin position="1"/>
        <end position="21"/>
    </location>
</feature>
<dbReference type="GO" id="GO:0007127">
    <property type="term" value="P:meiosis I"/>
    <property type="evidence" value="ECO:0007669"/>
    <property type="project" value="InterPro"/>
</dbReference>
<feature type="compositionally biased region" description="Basic and acidic residues" evidence="1">
    <location>
        <begin position="1"/>
        <end position="12"/>
    </location>
</feature>
<dbReference type="InterPro" id="IPR033587">
    <property type="entry name" value="M1AP"/>
</dbReference>
<dbReference type="GO" id="GO:0007283">
    <property type="term" value="P:spermatogenesis"/>
    <property type="evidence" value="ECO:0007669"/>
    <property type="project" value="InterPro"/>
</dbReference>
<sequence>MNSRKTLSEARRGNTAGKAHATAHTWQLPQILIIDVKPPFWANTCSKLCEALENFFSLVCSLAGPCRIPLLSLYVVQNQHECLLPFVQVKESFPQLQTCISELRSLPREGSFQQKGDRVMQAVQDGLQQFKQYIKHMPAGSSVNSSVEVRKGLGNSNSH</sequence>
<evidence type="ECO:0000313" key="2">
    <source>
        <dbReference type="Ensembl" id="ENSPCEP00000013033.1"/>
    </source>
</evidence>
<dbReference type="Ensembl" id="ENSPCET00000013506.1">
    <property type="protein sequence ID" value="ENSPCEP00000013033.1"/>
    <property type="gene ID" value="ENSPCEG00000010331.1"/>
</dbReference>
<proteinExistence type="predicted"/>
<dbReference type="AlphaFoldDB" id="A0A8C8S1R7"/>
<reference evidence="2" key="2">
    <citation type="submission" date="2025-09" db="UniProtKB">
        <authorList>
            <consortium name="Ensembl"/>
        </authorList>
    </citation>
    <scope>IDENTIFICATION</scope>
</reference>
<evidence type="ECO:0000256" key="1">
    <source>
        <dbReference type="SAM" id="MobiDB-lite"/>
    </source>
</evidence>
<organism evidence="2 3">
    <name type="scientific">Pelusios castaneus</name>
    <name type="common">West African mud turtle</name>
    <dbReference type="NCBI Taxonomy" id="367368"/>
    <lineage>
        <taxon>Eukaryota</taxon>
        <taxon>Metazoa</taxon>
        <taxon>Chordata</taxon>
        <taxon>Craniata</taxon>
        <taxon>Vertebrata</taxon>
        <taxon>Euteleostomi</taxon>
        <taxon>Archelosauria</taxon>
        <taxon>Testudinata</taxon>
        <taxon>Testudines</taxon>
        <taxon>Pleurodira</taxon>
        <taxon>Pelomedusidae</taxon>
        <taxon>Pelusios</taxon>
    </lineage>
</organism>
<accession>A0A8C8S1R7</accession>
<name>A0A8C8S1R7_9SAUR</name>
<keyword evidence="3" id="KW-1185">Reference proteome</keyword>
<dbReference type="GO" id="GO:0051308">
    <property type="term" value="P:male meiosis chromosome separation"/>
    <property type="evidence" value="ECO:0007669"/>
    <property type="project" value="TreeGrafter"/>
</dbReference>
<evidence type="ECO:0000313" key="3">
    <source>
        <dbReference type="Proteomes" id="UP000694393"/>
    </source>
</evidence>